<accession>A0A834U068</accession>
<gene>
    <name evidence="1" type="ORF">G2W53_018233</name>
</gene>
<dbReference type="Proteomes" id="UP000634136">
    <property type="component" value="Unassembled WGS sequence"/>
</dbReference>
<evidence type="ECO:0000313" key="2">
    <source>
        <dbReference type="Proteomes" id="UP000634136"/>
    </source>
</evidence>
<sequence length="108" mass="11704">MFVDQRSSLPPSKKLLMPMLLGIGTSAWEIVPVQLMQTQISEEEVVDTVYLTTSGGCRCRQAIPPVLGGRLDIDANYGIQKAVLPQTFSSPAPARSTYQVDALPLDPS</sequence>
<name>A0A834U068_9FABA</name>
<organism evidence="1 2">
    <name type="scientific">Senna tora</name>
    <dbReference type="NCBI Taxonomy" id="362788"/>
    <lineage>
        <taxon>Eukaryota</taxon>
        <taxon>Viridiplantae</taxon>
        <taxon>Streptophyta</taxon>
        <taxon>Embryophyta</taxon>
        <taxon>Tracheophyta</taxon>
        <taxon>Spermatophyta</taxon>
        <taxon>Magnoliopsida</taxon>
        <taxon>eudicotyledons</taxon>
        <taxon>Gunneridae</taxon>
        <taxon>Pentapetalae</taxon>
        <taxon>rosids</taxon>
        <taxon>fabids</taxon>
        <taxon>Fabales</taxon>
        <taxon>Fabaceae</taxon>
        <taxon>Caesalpinioideae</taxon>
        <taxon>Cassia clade</taxon>
        <taxon>Senna</taxon>
    </lineage>
</organism>
<dbReference type="OrthoDB" id="5783963at2759"/>
<keyword evidence="2" id="KW-1185">Reference proteome</keyword>
<dbReference type="AlphaFoldDB" id="A0A834U068"/>
<proteinExistence type="predicted"/>
<dbReference type="EMBL" id="JAAIUW010000006">
    <property type="protein sequence ID" value="KAF7827069.1"/>
    <property type="molecule type" value="Genomic_DNA"/>
</dbReference>
<comment type="caution">
    <text evidence="1">The sequence shown here is derived from an EMBL/GenBank/DDBJ whole genome shotgun (WGS) entry which is preliminary data.</text>
</comment>
<dbReference type="GO" id="GO:0016787">
    <property type="term" value="F:hydrolase activity"/>
    <property type="evidence" value="ECO:0007669"/>
    <property type="project" value="UniProtKB-KW"/>
</dbReference>
<reference evidence="1" key="1">
    <citation type="submission" date="2020-09" db="EMBL/GenBank/DDBJ databases">
        <title>Genome-Enabled Discovery of Anthraquinone Biosynthesis in Senna tora.</title>
        <authorList>
            <person name="Kang S.-H."/>
            <person name="Pandey R.P."/>
            <person name="Lee C.-M."/>
            <person name="Sim J.-S."/>
            <person name="Jeong J.-T."/>
            <person name="Choi B.-S."/>
            <person name="Jung M."/>
            <person name="Ginzburg D."/>
            <person name="Zhao K."/>
            <person name="Won S.Y."/>
            <person name="Oh T.-J."/>
            <person name="Yu Y."/>
            <person name="Kim N.-H."/>
            <person name="Lee O.R."/>
            <person name="Lee T.-H."/>
            <person name="Bashyal P."/>
            <person name="Kim T.-S."/>
            <person name="Lee W.-H."/>
            <person name="Kawkins C."/>
            <person name="Kim C.-K."/>
            <person name="Kim J.S."/>
            <person name="Ahn B.O."/>
            <person name="Rhee S.Y."/>
            <person name="Sohng J.K."/>
        </authorList>
    </citation>
    <scope>NUCLEOTIDE SEQUENCE</scope>
    <source>
        <tissue evidence="1">Leaf</tissue>
    </source>
</reference>
<evidence type="ECO:0000313" key="1">
    <source>
        <dbReference type="EMBL" id="KAF7827069.1"/>
    </source>
</evidence>
<protein>
    <submittedName>
        <fullName evidence="1">Pyrimidine-specific ribonucleoside hydrolase RihA isoform C</fullName>
    </submittedName>
</protein>
<keyword evidence="1" id="KW-0378">Hydrolase</keyword>